<dbReference type="PANTHER" id="PTHR40047">
    <property type="entry name" value="UPF0703 PROTEIN YCGQ"/>
    <property type="match status" value="1"/>
</dbReference>
<gene>
    <name evidence="4" type="ORF">DFR56_11473</name>
</gene>
<dbReference type="InterPro" id="IPR015402">
    <property type="entry name" value="DUF1980"/>
</dbReference>
<reference evidence="4 5" key="1">
    <citation type="submission" date="2018-05" db="EMBL/GenBank/DDBJ databases">
        <title>Genomic Encyclopedia of Type Strains, Phase IV (KMG-IV): sequencing the most valuable type-strain genomes for metagenomic binning, comparative biology and taxonomic classification.</title>
        <authorList>
            <person name="Goeker M."/>
        </authorList>
    </citation>
    <scope>NUCLEOTIDE SEQUENCE [LARGE SCALE GENOMIC DNA]</scope>
    <source>
        <strain evidence="4 5">DSM 28556</strain>
    </source>
</reference>
<dbReference type="PANTHER" id="PTHR40047:SF1">
    <property type="entry name" value="UPF0703 PROTEIN YCGQ"/>
    <property type="match status" value="1"/>
</dbReference>
<dbReference type="Pfam" id="PF09323">
    <property type="entry name" value="DUF1980"/>
    <property type="match status" value="1"/>
</dbReference>
<dbReference type="RefSeq" id="WP_110396659.1">
    <property type="nucleotide sequence ID" value="NZ_JBHUHB010000001.1"/>
</dbReference>
<organism evidence="4 5">
    <name type="scientific">Pseudogracilibacillus auburnensis</name>
    <dbReference type="NCBI Taxonomy" id="1494959"/>
    <lineage>
        <taxon>Bacteria</taxon>
        <taxon>Bacillati</taxon>
        <taxon>Bacillota</taxon>
        <taxon>Bacilli</taxon>
        <taxon>Bacillales</taxon>
        <taxon>Bacillaceae</taxon>
        <taxon>Pseudogracilibacillus</taxon>
    </lineage>
</organism>
<name>A0A2V3VSU7_9BACI</name>
<feature type="transmembrane region" description="Helical" evidence="1">
    <location>
        <begin position="90"/>
        <end position="108"/>
    </location>
</feature>
<keyword evidence="5" id="KW-1185">Reference proteome</keyword>
<dbReference type="InterPro" id="IPR048447">
    <property type="entry name" value="DUF1980_C"/>
</dbReference>
<evidence type="ECO:0000259" key="2">
    <source>
        <dbReference type="Pfam" id="PF09323"/>
    </source>
</evidence>
<evidence type="ECO:0000313" key="4">
    <source>
        <dbReference type="EMBL" id="PXW83788.1"/>
    </source>
</evidence>
<dbReference type="OrthoDB" id="9770408at2"/>
<keyword evidence="1" id="KW-0472">Membrane</keyword>
<feature type="transmembrane region" description="Helical" evidence="1">
    <location>
        <begin position="38"/>
        <end position="57"/>
    </location>
</feature>
<proteinExistence type="predicted"/>
<evidence type="ECO:0000256" key="1">
    <source>
        <dbReference type="SAM" id="Phobius"/>
    </source>
</evidence>
<evidence type="ECO:0000259" key="3">
    <source>
        <dbReference type="Pfam" id="PF21537"/>
    </source>
</evidence>
<dbReference type="EMBL" id="QJJQ01000014">
    <property type="protein sequence ID" value="PXW83788.1"/>
    <property type="molecule type" value="Genomic_DNA"/>
</dbReference>
<sequence length="315" mass="35895">MRFYFQQALRGLILFLFTMFIIKLHRTGDLLKLINPKYTVISMIGAAILFLFFLVQLQRVFMVKKKSHVHGHDCSHDHDHGDSPITSRKMVSYAIISLPIVMWLLIPLSTLDSSIAEKKAIMLNLTNNAMSSEPKENDQSENKMDGKGNGLFDGNTEDDVTYHDLPADPNLYSNTVTKDQFEQIEQELELQSSILMSERVYAVYYDRINQEMDKFVGKEITVTGFVYKEADFASDQLVLGRFLITHCVADASIIGFLTEMEDAASIAEDTWIEVKGTIFLEEYNGSRLPAIRVSSWKEINEPAQPYLYPLTVKLV</sequence>
<protein>
    <submittedName>
        <fullName evidence="4">Putative membrane protein</fullName>
    </submittedName>
</protein>
<dbReference type="InterPro" id="IPR052955">
    <property type="entry name" value="UPF0703_membrane_permease"/>
</dbReference>
<keyword evidence="1" id="KW-0812">Transmembrane</keyword>
<accession>A0A2V3VSU7</accession>
<keyword evidence="1" id="KW-1133">Transmembrane helix</keyword>
<comment type="caution">
    <text evidence="4">The sequence shown here is derived from an EMBL/GenBank/DDBJ whole genome shotgun (WGS) entry which is preliminary data.</text>
</comment>
<feature type="transmembrane region" description="Helical" evidence="1">
    <location>
        <begin position="7"/>
        <end position="26"/>
    </location>
</feature>
<dbReference type="InterPro" id="IPR048493">
    <property type="entry name" value="DUF1980_N"/>
</dbReference>
<dbReference type="NCBIfam" id="TIGR03943">
    <property type="entry name" value="TIGR03943 family putative permease subunit"/>
    <property type="match status" value="1"/>
</dbReference>
<feature type="domain" description="DUF1980" evidence="3">
    <location>
        <begin position="173"/>
        <end position="309"/>
    </location>
</feature>
<evidence type="ECO:0000313" key="5">
    <source>
        <dbReference type="Proteomes" id="UP000247978"/>
    </source>
</evidence>
<dbReference type="Proteomes" id="UP000247978">
    <property type="component" value="Unassembled WGS sequence"/>
</dbReference>
<feature type="domain" description="DUF1980" evidence="2">
    <location>
        <begin position="9"/>
        <end position="121"/>
    </location>
</feature>
<dbReference type="AlphaFoldDB" id="A0A2V3VSU7"/>
<dbReference type="Pfam" id="PF21537">
    <property type="entry name" value="DUF1980_C"/>
    <property type="match status" value="1"/>
</dbReference>